<dbReference type="PANTHER" id="PTHR33406">
    <property type="entry name" value="MEMBRANE PROTEIN MJ1562-RELATED"/>
    <property type="match status" value="1"/>
</dbReference>
<proteinExistence type="predicted"/>
<evidence type="ECO:0000313" key="8">
    <source>
        <dbReference type="EMBL" id="MBC8431076.1"/>
    </source>
</evidence>
<keyword evidence="5 6" id="KW-0472">Membrane</keyword>
<dbReference type="Gene3D" id="1.20.1640.10">
    <property type="entry name" value="Multidrug efflux transporter AcrB transmembrane domain"/>
    <property type="match status" value="2"/>
</dbReference>
<comment type="caution">
    <text evidence="8">The sequence shown here is derived from an EMBL/GenBank/DDBJ whole genome shotgun (WGS) entry which is preliminary data.</text>
</comment>
<name>A0A8J6TL59_9BACT</name>
<evidence type="ECO:0000256" key="4">
    <source>
        <dbReference type="ARBA" id="ARBA00022989"/>
    </source>
</evidence>
<dbReference type="AlphaFoldDB" id="A0A8J6TL59"/>
<dbReference type="InterPro" id="IPR000731">
    <property type="entry name" value="SSD"/>
</dbReference>
<accession>A0A8J6TL59</accession>
<dbReference type="InterPro" id="IPR004869">
    <property type="entry name" value="MMPL_dom"/>
</dbReference>
<feature type="transmembrane region" description="Helical" evidence="6">
    <location>
        <begin position="283"/>
        <end position="303"/>
    </location>
</feature>
<dbReference type="EMBL" id="JACNIG010000109">
    <property type="protein sequence ID" value="MBC8431076.1"/>
    <property type="molecule type" value="Genomic_DNA"/>
</dbReference>
<sequence length="796" mass="87376">MDKLEKMFGSMVIKQRWWIIVATVLIVAAAGGGMQHLKFNNDTRVFFSKENPQLQALEALENTYNKTNNVLFAIAPKNGDVFTRETLAAVEELTELLWQMPYSSRVNSITNFQHTRAQEDDLIVEDLVQGAGNLSDDDLLRIKRIALSEPLLMNRLLSPAGHVTGVSVIILAPGKSLNETPKVAAFARKIADDFRKKHPGIKLYLTGGVMMDNAFGEAGLKDMTTLVPLMLLTLVVIVGLSLRSFAGTFATLIIILISMVTGMGMAGWLRIMITAASSSAPTIILTLAVADSVHVLATIFQQIHQGNSKYEAIAESVRINLQPIFLTSITTVIGFLTMNFSDAPPFRDLGNIVAMGVSAAFVYSVLFLPALMAVIPVRVKPKPDEAVCAGCDRLASFVINRRKVVFWGSLVVIVALTAGMLRIELNDNWIKYFDKSYDIRRASDFTEENLTGFHIIEYSLESGETGGINNPDFLTTVAKFAGWYRQQSKVVNVNTITDTMKRLNKNMHADDESYYRIPEERNLAAQYLLLYEMSLPFGLDLNNQINVDKSATRMIVTLKDTSTTELRATDENARAWLQANAPQSMFTYGSGLSVIWAHLSQRNINSMLGASFVALVLISAILTLALRSLKLGLVSLIPNLTPALMAYGIWGLTVGQVGLGLSVIAAMTLGIVVDDTVHFMSKYIRARREHNLNPAGAVRYAFNTVGTAMWITTLALVAGFMVLALSGYNMNADMGLLSALTISLALILDFLFLPTLLMKVEGKKYELLDKKANATTIDRHDSVFAPVSVGSSSRDS</sequence>
<keyword evidence="3 6" id="KW-0812">Transmembrane</keyword>
<feature type="transmembrane region" description="Helical" evidence="6">
    <location>
        <begin position="608"/>
        <end position="629"/>
    </location>
</feature>
<feature type="domain" description="SSD" evidence="7">
    <location>
        <begin position="249"/>
        <end position="374"/>
    </location>
</feature>
<evidence type="ECO:0000313" key="9">
    <source>
        <dbReference type="Proteomes" id="UP000605201"/>
    </source>
</evidence>
<organism evidence="8 9">
    <name type="scientific">Candidatus Desulfatibia vada</name>
    <dbReference type="NCBI Taxonomy" id="2841696"/>
    <lineage>
        <taxon>Bacteria</taxon>
        <taxon>Pseudomonadati</taxon>
        <taxon>Thermodesulfobacteriota</taxon>
        <taxon>Desulfobacteria</taxon>
        <taxon>Desulfobacterales</taxon>
        <taxon>Desulfobacterales incertae sedis</taxon>
        <taxon>Candidatus Desulfatibia</taxon>
    </lineage>
</organism>
<feature type="transmembrane region" description="Helical" evidence="6">
    <location>
        <begin position="649"/>
        <end position="673"/>
    </location>
</feature>
<evidence type="ECO:0000256" key="5">
    <source>
        <dbReference type="ARBA" id="ARBA00023136"/>
    </source>
</evidence>
<feature type="transmembrane region" description="Helical" evidence="6">
    <location>
        <begin position="352"/>
        <end position="375"/>
    </location>
</feature>
<feature type="transmembrane region" description="Helical" evidence="6">
    <location>
        <begin position="734"/>
        <end position="757"/>
    </location>
</feature>
<feature type="transmembrane region" description="Helical" evidence="6">
    <location>
        <begin position="252"/>
        <end position="271"/>
    </location>
</feature>
<feature type="transmembrane region" description="Helical" evidence="6">
    <location>
        <begin position="404"/>
        <end position="423"/>
    </location>
</feature>
<dbReference type="GO" id="GO:0005886">
    <property type="term" value="C:plasma membrane"/>
    <property type="evidence" value="ECO:0007669"/>
    <property type="project" value="UniProtKB-SubCell"/>
</dbReference>
<gene>
    <name evidence="8" type="ORF">H8D96_04080</name>
</gene>
<reference evidence="8 9" key="1">
    <citation type="submission" date="2020-08" db="EMBL/GenBank/DDBJ databases">
        <title>Bridging the membrane lipid divide: bacteria of the FCB group superphylum have the potential to synthesize archaeal ether lipids.</title>
        <authorList>
            <person name="Villanueva L."/>
            <person name="Von Meijenfeldt F.A.B."/>
            <person name="Westbye A.B."/>
            <person name="Yadav S."/>
            <person name="Hopmans E.C."/>
            <person name="Dutilh B.E."/>
            <person name="Sinninghe Damste J.S."/>
        </authorList>
    </citation>
    <scope>NUCLEOTIDE SEQUENCE [LARGE SCALE GENOMIC DNA]</scope>
    <source>
        <strain evidence="8">NIOZ-UU17</strain>
    </source>
</reference>
<evidence type="ECO:0000259" key="7">
    <source>
        <dbReference type="PROSITE" id="PS50156"/>
    </source>
</evidence>
<dbReference type="PROSITE" id="PS50156">
    <property type="entry name" value="SSD"/>
    <property type="match status" value="1"/>
</dbReference>
<evidence type="ECO:0000256" key="3">
    <source>
        <dbReference type="ARBA" id="ARBA00022692"/>
    </source>
</evidence>
<dbReference type="InterPro" id="IPR050545">
    <property type="entry name" value="Mycobact_MmpL"/>
</dbReference>
<evidence type="ECO:0000256" key="6">
    <source>
        <dbReference type="SAM" id="Phobius"/>
    </source>
</evidence>
<protein>
    <submittedName>
        <fullName evidence="8">MMPL family transporter</fullName>
    </submittedName>
</protein>
<evidence type="ECO:0000256" key="2">
    <source>
        <dbReference type="ARBA" id="ARBA00022475"/>
    </source>
</evidence>
<keyword evidence="4 6" id="KW-1133">Transmembrane helix</keyword>
<evidence type="ECO:0000256" key="1">
    <source>
        <dbReference type="ARBA" id="ARBA00004651"/>
    </source>
</evidence>
<feature type="transmembrane region" description="Helical" evidence="6">
    <location>
        <begin position="226"/>
        <end position="246"/>
    </location>
</feature>
<feature type="transmembrane region" description="Helical" evidence="6">
    <location>
        <begin position="16"/>
        <end position="34"/>
    </location>
</feature>
<dbReference type="Proteomes" id="UP000605201">
    <property type="component" value="Unassembled WGS sequence"/>
</dbReference>
<feature type="transmembrane region" description="Helical" evidence="6">
    <location>
        <begin position="708"/>
        <end position="728"/>
    </location>
</feature>
<feature type="transmembrane region" description="Helical" evidence="6">
    <location>
        <begin position="323"/>
        <end position="340"/>
    </location>
</feature>
<comment type="subcellular location">
    <subcellularLocation>
        <location evidence="1">Cell membrane</location>
        <topology evidence="1">Multi-pass membrane protein</topology>
    </subcellularLocation>
</comment>
<dbReference type="SUPFAM" id="SSF82866">
    <property type="entry name" value="Multidrug efflux transporter AcrB transmembrane domain"/>
    <property type="match status" value="2"/>
</dbReference>
<keyword evidence="2" id="KW-1003">Cell membrane</keyword>
<dbReference type="PANTHER" id="PTHR33406:SF12">
    <property type="entry name" value="BLR2997 PROTEIN"/>
    <property type="match status" value="1"/>
</dbReference>
<dbReference type="Pfam" id="PF03176">
    <property type="entry name" value="MMPL"/>
    <property type="match status" value="2"/>
</dbReference>